<protein>
    <submittedName>
        <fullName evidence="7">TetR family transcriptional regulator</fullName>
    </submittedName>
</protein>
<keyword evidence="3" id="KW-0804">Transcription</keyword>
<dbReference type="Gene3D" id="1.10.10.60">
    <property type="entry name" value="Homeodomain-like"/>
    <property type="match status" value="1"/>
</dbReference>
<dbReference type="Proteomes" id="UP000249700">
    <property type="component" value="Unassembled WGS sequence"/>
</dbReference>
<dbReference type="PROSITE" id="PS50977">
    <property type="entry name" value="HTH_TETR_2"/>
    <property type="match status" value="1"/>
</dbReference>
<dbReference type="RefSeq" id="WP_112053835.1">
    <property type="nucleotide sequence ID" value="NZ_QLSX01000002.1"/>
</dbReference>
<dbReference type="PANTHER" id="PTHR30055:SF146">
    <property type="entry name" value="HTH-TYPE TRANSCRIPTIONAL DUAL REGULATOR CECR"/>
    <property type="match status" value="1"/>
</dbReference>
<evidence type="ECO:0000256" key="3">
    <source>
        <dbReference type="ARBA" id="ARBA00023163"/>
    </source>
</evidence>
<dbReference type="EMBL" id="QLSX01000002">
    <property type="protein sequence ID" value="RAR63525.1"/>
    <property type="molecule type" value="Genomic_DNA"/>
</dbReference>
<name>A0A328XYL5_9GAMM</name>
<dbReference type="Pfam" id="PF14246">
    <property type="entry name" value="TetR_C_7"/>
    <property type="match status" value="1"/>
</dbReference>
<organism evidence="7 8">
    <name type="scientific">Onishia taeanensis</name>
    <dbReference type="NCBI Taxonomy" id="284577"/>
    <lineage>
        <taxon>Bacteria</taxon>
        <taxon>Pseudomonadati</taxon>
        <taxon>Pseudomonadota</taxon>
        <taxon>Gammaproteobacteria</taxon>
        <taxon>Oceanospirillales</taxon>
        <taxon>Halomonadaceae</taxon>
        <taxon>Onishia</taxon>
    </lineage>
</organism>
<evidence type="ECO:0000259" key="6">
    <source>
        <dbReference type="PROSITE" id="PS50977"/>
    </source>
</evidence>
<evidence type="ECO:0000313" key="8">
    <source>
        <dbReference type="Proteomes" id="UP000249700"/>
    </source>
</evidence>
<dbReference type="GO" id="GO:0000976">
    <property type="term" value="F:transcription cis-regulatory region binding"/>
    <property type="evidence" value="ECO:0007669"/>
    <property type="project" value="TreeGrafter"/>
</dbReference>
<feature type="region of interest" description="Disordered" evidence="5">
    <location>
        <begin position="1"/>
        <end position="20"/>
    </location>
</feature>
<dbReference type="OrthoDB" id="8535430at2"/>
<keyword evidence="1" id="KW-0805">Transcription regulation</keyword>
<dbReference type="PANTHER" id="PTHR30055">
    <property type="entry name" value="HTH-TYPE TRANSCRIPTIONAL REGULATOR RUTR"/>
    <property type="match status" value="1"/>
</dbReference>
<dbReference type="PRINTS" id="PR00455">
    <property type="entry name" value="HTHTETR"/>
</dbReference>
<dbReference type="InterPro" id="IPR050109">
    <property type="entry name" value="HTH-type_TetR-like_transc_reg"/>
</dbReference>
<comment type="caution">
    <text evidence="7">The sequence shown here is derived from an EMBL/GenBank/DDBJ whole genome shotgun (WGS) entry which is preliminary data.</text>
</comment>
<dbReference type="InterPro" id="IPR009057">
    <property type="entry name" value="Homeodomain-like_sf"/>
</dbReference>
<dbReference type="Pfam" id="PF00440">
    <property type="entry name" value="TetR_N"/>
    <property type="match status" value="1"/>
</dbReference>
<sequence length="222" mass="24424">MSRSASPDPHDIADKTDASLTPRGVARRERLLDAARDVFLEQGYAGASVNKVVARAGGSLATLYKQFGNKEGLFTAAMERHIATAWAVLEEGRRDRQAPEQVLYELGRRMLALVFDPGVIRLVRGLAFEAERAPELGELFLTRGPDQTRQALATYLGDQVDSGRLDLDDPREAAGMFMGMLLGEWHIDALLGRDLRLDEAQRDARAMRCVAIFLSGVTRPSA</sequence>
<dbReference type="InterPro" id="IPR039536">
    <property type="entry name" value="TetR_C_Proteobacteria"/>
</dbReference>
<feature type="DNA-binding region" description="H-T-H motif" evidence="4">
    <location>
        <begin position="48"/>
        <end position="67"/>
    </location>
</feature>
<dbReference type="SUPFAM" id="SSF46689">
    <property type="entry name" value="Homeodomain-like"/>
    <property type="match status" value="1"/>
</dbReference>
<gene>
    <name evidence="7" type="ORF">BCL93_102264</name>
</gene>
<dbReference type="FunFam" id="1.10.10.60:FF:000141">
    <property type="entry name" value="TetR family transcriptional regulator"/>
    <property type="match status" value="1"/>
</dbReference>
<dbReference type="InterPro" id="IPR001647">
    <property type="entry name" value="HTH_TetR"/>
</dbReference>
<dbReference type="InterPro" id="IPR036271">
    <property type="entry name" value="Tet_transcr_reg_TetR-rel_C_sf"/>
</dbReference>
<keyword evidence="2 4" id="KW-0238">DNA-binding</keyword>
<dbReference type="Gene3D" id="1.10.357.10">
    <property type="entry name" value="Tetracycline Repressor, domain 2"/>
    <property type="match status" value="1"/>
</dbReference>
<evidence type="ECO:0000256" key="2">
    <source>
        <dbReference type="ARBA" id="ARBA00023125"/>
    </source>
</evidence>
<dbReference type="AlphaFoldDB" id="A0A328XYL5"/>
<evidence type="ECO:0000313" key="7">
    <source>
        <dbReference type="EMBL" id="RAR63525.1"/>
    </source>
</evidence>
<evidence type="ECO:0000256" key="4">
    <source>
        <dbReference type="PROSITE-ProRule" id="PRU00335"/>
    </source>
</evidence>
<accession>A0A328XYL5</accession>
<dbReference type="GO" id="GO:0003700">
    <property type="term" value="F:DNA-binding transcription factor activity"/>
    <property type="evidence" value="ECO:0007669"/>
    <property type="project" value="TreeGrafter"/>
</dbReference>
<reference evidence="7 8" key="1">
    <citation type="submission" date="2018-06" db="EMBL/GenBank/DDBJ databases">
        <title>Comparative analysis of microorganisms from saline springs in Andes Mountain Range, Colombia.</title>
        <authorList>
            <person name="Rubin E."/>
        </authorList>
    </citation>
    <scope>NUCLEOTIDE SEQUENCE [LARGE SCALE GENOMIC DNA]</scope>
    <source>
        <strain evidence="7 8">USBA-857</strain>
    </source>
</reference>
<evidence type="ECO:0000256" key="5">
    <source>
        <dbReference type="SAM" id="MobiDB-lite"/>
    </source>
</evidence>
<feature type="domain" description="HTH tetR-type" evidence="6">
    <location>
        <begin position="25"/>
        <end position="85"/>
    </location>
</feature>
<dbReference type="SUPFAM" id="SSF48498">
    <property type="entry name" value="Tetracyclin repressor-like, C-terminal domain"/>
    <property type="match status" value="1"/>
</dbReference>
<feature type="compositionally biased region" description="Basic and acidic residues" evidence="5">
    <location>
        <begin position="8"/>
        <end position="17"/>
    </location>
</feature>
<proteinExistence type="predicted"/>
<evidence type="ECO:0000256" key="1">
    <source>
        <dbReference type="ARBA" id="ARBA00023015"/>
    </source>
</evidence>